<evidence type="ECO:0000313" key="2">
    <source>
        <dbReference type="EMBL" id="CAK7337027.1"/>
    </source>
</evidence>
<accession>A0AAV1RLB8</accession>
<dbReference type="Gene3D" id="1.25.40.20">
    <property type="entry name" value="Ankyrin repeat-containing domain"/>
    <property type="match status" value="1"/>
</dbReference>
<dbReference type="PANTHER" id="PTHR47303:SF1">
    <property type="entry name" value="NF-KAPPA-B INHIBITOR BETA"/>
    <property type="match status" value="1"/>
</dbReference>
<feature type="region of interest" description="Disordered" evidence="1">
    <location>
        <begin position="28"/>
        <end position="48"/>
    </location>
</feature>
<dbReference type="PANTHER" id="PTHR47303">
    <property type="match status" value="1"/>
</dbReference>
<reference evidence="2 3" key="1">
    <citation type="submission" date="2024-01" db="EMBL/GenBank/DDBJ databases">
        <authorList>
            <person name="Waweru B."/>
        </authorList>
    </citation>
    <scope>NUCLEOTIDE SEQUENCE [LARGE SCALE GENOMIC DNA]</scope>
</reference>
<evidence type="ECO:0000256" key="1">
    <source>
        <dbReference type="SAM" id="MobiDB-lite"/>
    </source>
</evidence>
<dbReference type="Proteomes" id="UP001314170">
    <property type="component" value="Unassembled WGS sequence"/>
</dbReference>
<dbReference type="SUPFAM" id="SSF48403">
    <property type="entry name" value="Ankyrin repeat"/>
    <property type="match status" value="1"/>
</dbReference>
<dbReference type="AlphaFoldDB" id="A0AAV1RLB8"/>
<dbReference type="InterPro" id="IPR036770">
    <property type="entry name" value="Ankyrin_rpt-contain_sf"/>
</dbReference>
<comment type="caution">
    <text evidence="2">The sequence shown here is derived from an EMBL/GenBank/DDBJ whole genome shotgun (WGS) entry which is preliminary data.</text>
</comment>
<dbReference type="Pfam" id="PF12796">
    <property type="entry name" value="Ank_2"/>
    <property type="match status" value="1"/>
</dbReference>
<dbReference type="EMBL" id="CAWUPB010001010">
    <property type="protein sequence ID" value="CAK7337027.1"/>
    <property type="molecule type" value="Genomic_DNA"/>
</dbReference>
<protein>
    <submittedName>
        <fullName evidence="2">Uncharacterized protein</fullName>
    </submittedName>
</protein>
<organism evidence="2 3">
    <name type="scientific">Dovyalis caffra</name>
    <dbReference type="NCBI Taxonomy" id="77055"/>
    <lineage>
        <taxon>Eukaryota</taxon>
        <taxon>Viridiplantae</taxon>
        <taxon>Streptophyta</taxon>
        <taxon>Embryophyta</taxon>
        <taxon>Tracheophyta</taxon>
        <taxon>Spermatophyta</taxon>
        <taxon>Magnoliopsida</taxon>
        <taxon>eudicotyledons</taxon>
        <taxon>Gunneridae</taxon>
        <taxon>Pentapetalae</taxon>
        <taxon>rosids</taxon>
        <taxon>fabids</taxon>
        <taxon>Malpighiales</taxon>
        <taxon>Salicaceae</taxon>
        <taxon>Flacourtieae</taxon>
        <taxon>Dovyalis</taxon>
    </lineage>
</organism>
<dbReference type="SMART" id="SM00248">
    <property type="entry name" value="ANK"/>
    <property type="match status" value="4"/>
</dbReference>
<evidence type="ECO:0000313" key="3">
    <source>
        <dbReference type="Proteomes" id="UP001314170"/>
    </source>
</evidence>
<gene>
    <name evidence="2" type="ORF">DCAF_LOCUS12054</name>
</gene>
<keyword evidence="3" id="KW-1185">Reference proteome</keyword>
<dbReference type="InterPro" id="IPR002110">
    <property type="entry name" value="Ankyrin_rpt"/>
</dbReference>
<name>A0AAV1RLB8_9ROSI</name>
<sequence>METTPDHSSEIQKPASLMVHRFNQMRRRSDHNNQGGTRPAPNGADLELQRRDERNILELYRAAFIGDWDSARGILEQDAEAINARITGEEDTALHIAAAAGHTYFVRQLVNKMSENNLDLGLTNGSGNTAFCLAAVSGIVEVAEVMMGRNRELAKTRGKENMLPLEMAVSSGQRKMARYLYDATKDQLNDSDQKNLFVMLVDVDIARQMLQADSNLAIAQDRNHETALHVLTRKPLVERRQNSIEAIASLGVMKAMSQMVEFYMYGVQKNEALGFVKDLWAEAVLLDHSIISSLIGLPGRLLFTAAEQGNSEFLKIVIRSYPDVVFKVDEHQRSIFHISVLHRHENVFELIHDLGSEEDRCTTAN</sequence>
<proteinExistence type="predicted"/>